<keyword evidence="2" id="KW-0472">Membrane</keyword>
<proteinExistence type="predicted"/>
<protein>
    <submittedName>
        <fullName evidence="3">Uncharacterized protein</fullName>
    </submittedName>
</protein>
<evidence type="ECO:0000313" key="4">
    <source>
        <dbReference type="Proteomes" id="UP000799440"/>
    </source>
</evidence>
<evidence type="ECO:0000256" key="1">
    <source>
        <dbReference type="SAM" id="MobiDB-lite"/>
    </source>
</evidence>
<keyword evidence="4" id="KW-1185">Reference proteome</keyword>
<sequence>MTLSTHRITPASTSNNPSSSSNFLPPGLPSFIPFIRTTTTANPQTAPPNSGTAHISSVHTGSIHILVDTAESPPPKANLLHESTSVAGMGTETSAGLSTAPGWKESVAGGGRERVDESGVEAWKVGVGAGVGVSVVLVVALGVVMYSMR</sequence>
<dbReference type="Proteomes" id="UP000799440">
    <property type="component" value="Unassembled WGS sequence"/>
</dbReference>
<feature type="compositionally biased region" description="Low complexity" evidence="1">
    <location>
        <begin position="9"/>
        <end position="25"/>
    </location>
</feature>
<evidence type="ECO:0000256" key="2">
    <source>
        <dbReference type="SAM" id="Phobius"/>
    </source>
</evidence>
<feature type="transmembrane region" description="Helical" evidence="2">
    <location>
        <begin position="125"/>
        <end position="146"/>
    </location>
</feature>
<organism evidence="3 4">
    <name type="scientific">Sporormia fimetaria CBS 119925</name>
    <dbReference type="NCBI Taxonomy" id="1340428"/>
    <lineage>
        <taxon>Eukaryota</taxon>
        <taxon>Fungi</taxon>
        <taxon>Dikarya</taxon>
        <taxon>Ascomycota</taxon>
        <taxon>Pezizomycotina</taxon>
        <taxon>Dothideomycetes</taxon>
        <taxon>Pleosporomycetidae</taxon>
        <taxon>Pleosporales</taxon>
        <taxon>Sporormiaceae</taxon>
        <taxon>Sporormia</taxon>
    </lineage>
</organism>
<feature type="region of interest" description="Disordered" evidence="1">
    <location>
        <begin position="1"/>
        <end position="25"/>
    </location>
</feature>
<reference evidence="3" key="1">
    <citation type="journal article" date="2020" name="Stud. Mycol.">
        <title>101 Dothideomycetes genomes: a test case for predicting lifestyles and emergence of pathogens.</title>
        <authorList>
            <person name="Haridas S."/>
            <person name="Albert R."/>
            <person name="Binder M."/>
            <person name="Bloem J."/>
            <person name="Labutti K."/>
            <person name="Salamov A."/>
            <person name="Andreopoulos B."/>
            <person name="Baker S."/>
            <person name="Barry K."/>
            <person name="Bills G."/>
            <person name="Bluhm B."/>
            <person name="Cannon C."/>
            <person name="Castanera R."/>
            <person name="Culley D."/>
            <person name="Daum C."/>
            <person name="Ezra D."/>
            <person name="Gonzalez J."/>
            <person name="Henrissat B."/>
            <person name="Kuo A."/>
            <person name="Liang C."/>
            <person name="Lipzen A."/>
            <person name="Lutzoni F."/>
            <person name="Magnuson J."/>
            <person name="Mondo S."/>
            <person name="Nolan M."/>
            <person name="Ohm R."/>
            <person name="Pangilinan J."/>
            <person name="Park H.-J."/>
            <person name="Ramirez L."/>
            <person name="Alfaro M."/>
            <person name="Sun H."/>
            <person name="Tritt A."/>
            <person name="Yoshinaga Y."/>
            <person name="Zwiers L.-H."/>
            <person name="Turgeon B."/>
            <person name="Goodwin S."/>
            <person name="Spatafora J."/>
            <person name="Crous P."/>
            <person name="Grigoriev I."/>
        </authorList>
    </citation>
    <scope>NUCLEOTIDE SEQUENCE</scope>
    <source>
        <strain evidence="3">CBS 119925</strain>
    </source>
</reference>
<dbReference type="EMBL" id="MU006606">
    <property type="protein sequence ID" value="KAF2742616.1"/>
    <property type="molecule type" value="Genomic_DNA"/>
</dbReference>
<name>A0A6A6UYM3_9PLEO</name>
<keyword evidence="2" id="KW-1133">Transmembrane helix</keyword>
<evidence type="ECO:0000313" key="3">
    <source>
        <dbReference type="EMBL" id="KAF2742616.1"/>
    </source>
</evidence>
<dbReference type="AlphaFoldDB" id="A0A6A6UYM3"/>
<keyword evidence="2" id="KW-0812">Transmembrane</keyword>
<gene>
    <name evidence="3" type="ORF">M011DRAFT_462308</name>
</gene>
<accession>A0A6A6UYM3</accession>
<feature type="region of interest" description="Disordered" evidence="1">
    <location>
        <begin position="92"/>
        <end position="111"/>
    </location>
</feature>